<name>A0A0D7AGP8_9AGAR</name>
<dbReference type="PANTHER" id="PTHR14625:SF3">
    <property type="entry name" value="MICROCEPHALIN"/>
    <property type="match status" value="1"/>
</dbReference>
<feature type="domain" description="BRCT" evidence="1">
    <location>
        <begin position="22"/>
        <end position="86"/>
    </location>
</feature>
<feature type="non-terminal residue" evidence="2">
    <location>
        <position position="94"/>
    </location>
</feature>
<dbReference type="InterPro" id="IPR022047">
    <property type="entry name" value="Microcephalin-like"/>
</dbReference>
<protein>
    <recommendedName>
        <fullName evidence="1">BRCT domain-containing protein</fullName>
    </recommendedName>
</protein>
<dbReference type="PANTHER" id="PTHR14625">
    <property type="entry name" value="MICROCEPHALIN"/>
    <property type="match status" value="1"/>
</dbReference>
<evidence type="ECO:0000259" key="1">
    <source>
        <dbReference type="PROSITE" id="PS50172"/>
    </source>
</evidence>
<gene>
    <name evidence="2" type="ORF">FISHEDRAFT_11691</name>
</gene>
<organism evidence="2 3">
    <name type="scientific">Fistulina hepatica ATCC 64428</name>
    <dbReference type="NCBI Taxonomy" id="1128425"/>
    <lineage>
        <taxon>Eukaryota</taxon>
        <taxon>Fungi</taxon>
        <taxon>Dikarya</taxon>
        <taxon>Basidiomycota</taxon>
        <taxon>Agaricomycotina</taxon>
        <taxon>Agaricomycetes</taxon>
        <taxon>Agaricomycetidae</taxon>
        <taxon>Agaricales</taxon>
        <taxon>Fistulinaceae</taxon>
        <taxon>Fistulina</taxon>
    </lineage>
</organism>
<dbReference type="Proteomes" id="UP000054144">
    <property type="component" value="Unassembled WGS sequence"/>
</dbReference>
<dbReference type="GO" id="GO:0000278">
    <property type="term" value="P:mitotic cell cycle"/>
    <property type="evidence" value="ECO:0007669"/>
    <property type="project" value="TreeGrafter"/>
</dbReference>
<evidence type="ECO:0000313" key="3">
    <source>
        <dbReference type="Proteomes" id="UP000054144"/>
    </source>
</evidence>
<dbReference type="InterPro" id="IPR036420">
    <property type="entry name" value="BRCT_dom_sf"/>
</dbReference>
<sequence length="94" mass="10491">CIIFADVRNDEGEDSGELFVTMLKSLGARVLNSVTQSVTHIVYKNGQLSTLKRYRALSPKPLVVGISWVVECAEKLEHLDETKYLINLDNVNIA</sequence>
<dbReference type="SUPFAM" id="SSF52113">
    <property type="entry name" value="BRCT domain"/>
    <property type="match status" value="1"/>
</dbReference>
<reference evidence="2 3" key="1">
    <citation type="journal article" date="2015" name="Fungal Genet. Biol.">
        <title>Evolution of novel wood decay mechanisms in Agaricales revealed by the genome sequences of Fistulina hepatica and Cylindrobasidium torrendii.</title>
        <authorList>
            <person name="Floudas D."/>
            <person name="Held B.W."/>
            <person name="Riley R."/>
            <person name="Nagy L.G."/>
            <person name="Koehler G."/>
            <person name="Ransdell A.S."/>
            <person name="Younus H."/>
            <person name="Chow J."/>
            <person name="Chiniquy J."/>
            <person name="Lipzen A."/>
            <person name="Tritt A."/>
            <person name="Sun H."/>
            <person name="Haridas S."/>
            <person name="LaButti K."/>
            <person name="Ohm R.A."/>
            <person name="Kues U."/>
            <person name="Blanchette R.A."/>
            <person name="Grigoriev I.V."/>
            <person name="Minto R.E."/>
            <person name="Hibbett D.S."/>
        </authorList>
    </citation>
    <scope>NUCLEOTIDE SEQUENCE [LARGE SCALE GENOMIC DNA]</scope>
    <source>
        <strain evidence="2 3">ATCC 64428</strain>
    </source>
</reference>
<dbReference type="OrthoDB" id="2384350at2759"/>
<proteinExistence type="predicted"/>
<evidence type="ECO:0000313" key="2">
    <source>
        <dbReference type="EMBL" id="KIY50294.1"/>
    </source>
</evidence>
<feature type="non-terminal residue" evidence="2">
    <location>
        <position position="1"/>
    </location>
</feature>
<dbReference type="Gene3D" id="3.40.50.10190">
    <property type="entry name" value="BRCT domain"/>
    <property type="match status" value="1"/>
</dbReference>
<keyword evidence="3" id="KW-1185">Reference proteome</keyword>
<dbReference type="AlphaFoldDB" id="A0A0D7AGP8"/>
<accession>A0A0D7AGP8</accession>
<dbReference type="PROSITE" id="PS50172">
    <property type="entry name" value="BRCT"/>
    <property type="match status" value="1"/>
</dbReference>
<dbReference type="CDD" id="cd17716">
    <property type="entry name" value="BRCT_microcephalin_rpt1"/>
    <property type="match status" value="1"/>
</dbReference>
<dbReference type="InterPro" id="IPR001357">
    <property type="entry name" value="BRCT_dom"/>
</dbReference>
<dbReference type="Pfam" id="PF00533">
    <property type="entry name" value="BRCT"/>
    <property type="match status" value="1"/>
</dbReference>
<dbReference type="EMBL" id="KN881676">
    <property type="protein sequence ID" value="KIY50294.1"/>
    <property type="molecule type" value="Genomic_DNA"/>
</dbReference>